<dbReference type="Pfam" id="PF01124">
    <property type="entry name" value="MAPEG"/>
    <property type="match status" value="1"/>
</dbReference>
<dbReference type="InterPro" id="IPR001129">
    <property type="entry name" value="Membr-assoc_MAPEG"/>
</dbReference>
<dbReference type="Proteomes" id="UP001254608">
    <property type="component" value="Unassembled WGS sequence"/>
</dbReference>
<feature type="signal peptide" evidence="5">
    <location>
        <begin position="1"/>
        <end position="24"/>
    </location>
</feature>
<keyword evidence="2" id="KW-0812">Transmembrane</keyword>
<dbReference type="InterPro" id="IPR023352">
    <property type="entry name" value="MAPEG-like_dom_sf"/>
</dbReference>
<keyword evidence="3" id="KW-1133">Transmembrane helix</keyword>
<comment type="subcellular location">
    <subcellularLocation>
        <location evidence="1">Membrane</location>
    </subcellularLocation>
</comment>
<name>A0ABU2WHW0_9GAMM</name>
<dbReference type="PANTHER" id="PTHR35371:SF1">
    <property type="entry name" value="BLR7753 PROTEIN"/>
    <property type="match status" value="1"/>
</dbReference>
<keyword evidence="5" id="KW-0732">Signal</keyword>
<evidence type="ECO:0000256" key="4">
    <source>
        <dbReference type="ARBA" id="ARBA00023136"/>
    </source>
</evidence>
<evidence type="ECO:0000256" key="3">
    <source>
        <dbReference type="ARBA" id="ARBA00022989"/>
    </source>
</evidence>
<dbReference type="PANTHER" id="PTHR35371">
    <property type="entry name" value="INNER MEMBRANE PROTEIN"/>
    <property type="match status" value="1"/>
</dbReference>
<sequence>MTIALWCVLVAALLPFCFSMTAKAGGRFTPRANHNPREFLETIQGWPKRAHWAQQNSFEAFPMFAAAVIIAHVVPGPNSTATCWPCSSSPAASS</sequence>
<evidence type="ECO:0000256" key="5">
    <source>
        <dbReference type="SAM" id="SignalP"/>
    </source>
</evidence>
<feature type="chain" id="PRO_5047179543" evidence="5">
    <location>
        <begin position="25"/>
        <end position="94"/>
    </location>
</feature>
<keyword evidence="7" id="KW-1185">Reference proteome</keyword>
<proteinExistence type="predicted"/>
<reference evidence="6 7" key="1">
    <citation type="submission" date="2023-09" db="EMBL/GenBank/DDBJ databases">
        <authorList>
            <person name="Rey-Velasco X."/>
        </authorList>
    </citation>
    <scope>NUCLEOTIDE SEQUENCE [LARGE SCALE GENOMIC DNA]</scope>
    <source>
        <strain evidence="6 7">W345</strain>
    </source>
</reference>
<evidence type="ECO:0000256" key="1">
    <source>
        <dbReference type="ARBA" id="ARBA00004370"/>
    </source>
</evidence>
<dbReference type="SUPFAM" id="SSF161084">
    <property type="entry name" value="MAPEG domain-like"/>
    <property type="match status" value="1"/>
</dbReference>
<evidence type="ECO:0000313" key="6">
    <source>
        <dbReference type="EMBL" id="MDT0496662.1"/>
    </source>
</evidence>
<comment type="caution">
    <text evidence="6">The sequence shown here is derived from an EMBL/GenBank/DDBJ whole genome shotgun (WGS) entry which is preliminary data.</text>
</comment>
<dbReference type="EMBL" id="JAVRIC010000004">
    <property type="protein sequence ID" value="MDT0496662.1"/>
    <property type="molecule type" value="Genomic_DNA"/>
</dbReference>
<dbReference type="Gene3D" id="1.20.120.550">
    <property type="entry name" value="Membrane associated eicosanoid/glutathione metabolism-like domain"/>
    <property type="match status" value="1"/>
</dbReference>
<gene>
    <name evidence="6" type="ORF">RM530_04705</name>
</gene>
<protein>
    <submittedName>
        <fullName evidence="6">MAPEG family protein</fullName>
    </submittedName>
</protein>
<evidence type="ECO:0000313" key="7">
    <source>
        <dbReference type="Proteomes" id="UP001254608"/>
    </source>
</evidence>
<accession>A0ABU2WHW0</accession>
<keyword evidence="4" id="KW-0472">Membrane</keyword>
<evidence type="ECO:0000256" key="2">
    <source>
        <dbReference type="ARBA" id="ARBA00022692"/>
    </source>
</evidence>
<organism evidence="6 7">
    <name type="scientific">Banduia mediterranea</name>
    <dbReference type="NCBI Taxonomy" id="3075609"/>
    <lineage>
        <taxon>Bacteria</taxon>
        <taxon>Pseudomonadati</taxon>
        <taxon>Pseudomonadota</taxon>
        <taxon>Gammaproteobacteria</taxon>
        <taxon>Nevskiales</taxon>
        <taxon>Algiphilaceae</taxon>
        <taxon>Banduia</taxon>
    </lineage>
</organism>